<evidence type="ECO:0000256" key="15">
    <source>
        <dbReference type="ARBA" id="ARBA00023209"/>
    </source>
</evidence>
<evidence type="ECO:0000256" key="5">
    <source>
        <dbReference type="ARBA" id="ARBA00006435"/>
    </source>
</evidence>
<evidence type="ECO:0000256" key="1">
    <source>
        <dbReference type="ARBA" id="ARBA00001007"/>
    </source>
</evidence>
<evidence type="ECO:0000256" key="19">
    <source>
        <dbReference type="SAM" id="SignalP"/>
    </source>
</evidence>
<evidence type="ECO:0000256" key="9">
    <source>
        <dbReference type="ARBA" id="ARBA00022516"/>
    </source>
</evidence>
<dbReference type="Gene3D" id="3.30.428.30">
    <property type="entry name" value="HIT family - CDH-like"/>
    <property type="match status" value="1"/>
</dbReference>
<dbReference type="Pfam" id="PF02611">
    <property type="entry name" value="CDH"/>
    <property type="match status" value="1"/>
</dbReference>
<evidence type="ECO:0000256" key="17">
    <source>
        <dbReference type="ARBA" id="ARBA00032888"/>
    </source>
</evidence>
<evidence type="ECO:0000256" key="14">
    <source>
        <dbReference type="ARBA" id="ARBA00023136"/>
    </source>
</evidence>
<evidence type="ECO:0000256" key="4">
    <source>
        <dbReference type="ARBA" id="ARBA00005189"/>
    </source>
</evidence>
<dbReference type="AlphaFoldDB" id="A0A366FLV1"/>
<keyword evidence="11" id="KW-0378">Hydrolase</keyword>
<keyword evidence="15" id="KW-0594">Phospholipid biosynthesis</keyword>
<comment type="caution">
    <text evidence="20">The sequence shown here is derived from an EMBL/GenBank/DDBJ whole genome shotgun (WGS) entry which is preliminary data.</text>
</comment>
<evidence type="ECO:0000313" key="21">
    <source>
        <dbReference type="Proteomes" id="UP000253529"/>
    </source>
</evidence>
<dbReference type="GO" id="GO:0008654">
    <property type="term" value="P:phospholipid biosynthetic process"/>
    <property type="evidence" value="ECO:0007669"/>
    <property type="project" value="UniProtKB-KW"/>
</dbReference>
<keyword evidence="8" id="KW-1003">Cell membrane</keyword>
<gene>
    <name evidence="20" type="ORF">DFR50_108190</name>
</gene>
<evidence type="ECO:0000256" key="10">
    <source>
        <dbReference type="ARBA" id="ARBA00022692"/>
    </source>
</evidence>
<evidence type="ECO:0000256" key="7">
    <source>
        <dbReference type="ARBA" id="ARBA00019608"/>
    </source>
</evidence>
<keyword evidence="16" id="KW-1208">Phospholipid metabolism</keyword>
<comment type="similarity">
    <text evidence="5">Belongs to the Cdh family.</text>
</comment>
<keyword evidence="10" id="KW-0812">Transmembrane</keyword>
<evidence type="ECO:0000256" key="11">
    <source>
        <dbReference type="ARBA" id="ARBA00022801"/>
    </source>
</evidence>
<comment type="catalytic activity">
    <reaction evidence="1">
        <text>a CDP-1,2-diacyl-sn-glycerol + H2O = a 1,2-diacyl-sn-glycero-3-phosphate + CMP + 2 H(+)</text>
        <dbReference type="Rhea" id="RHEA:15221"/>
        <dbReference type="ChEBI" id="CHEBI:15377"/>
        <dbReference type="ChEBI" id="CHEBI:15378"/>
        <dbReference type="ChEBI" id="CHEBI:58332"/>
        <dbReference type="ChEBI" id="CHEBI:58608"/>
        <dbReference type="ChEBI" id="CHEBI:60377"/>
        <dbReference type="EC" id="3.6.1.26"/>
    </reaction>
</comment>
<sequence>MLRALRRLTTAALLIAAGAAEAADRNRLWPVVRTCVSAYRLLGVSFPCLKVELPGGDPNLGVAVLRPLRRDDLILSPTRQTVGIEDPFLQSDKAPNYFAAAWRARAFLKGPDGEPPPRDDVVLVVNARSARSQDQLHIHIGCLPPEARRFLAEAARTMPLGVWTRVGAVLPHEVYFGERVREAEFARLNPFRLAAQGFAGAADHPDRLMVMTVGARVRGEDDFLILAFFEGVRGELRHSGAEALLDRRCTAPSPLG</sequence>
<dbReference type="UniPathway" id="UPA00609">
    <property type="reaction ID" value="UER00664"/>
</dbReference>
<dbReference type="GO" id="GO:0046342">
    <property type="term" value="P:CDP-diacylglycerol catabolic process"/>
    <property type="evidence" value="ECO:0007669"/>
    <property type="project" value="UniProtKB-UniPathway"/>
</dbReference>
<comment type="pathway">
    <text evidence="3">Phospholipid metabolism; CDP-diacylglycerol degradation; phosphatidate from CDP-diacylglycerol: step 1/1.</text>
</comment>
<feature type="chain" id="PRO_5016562045" description="CDP-diacylglycerol pyrophosphatase" evidence="19">
    <location>
        <begin position="23"/>
        <end position="256"/>
    </location>
</feature>
<dbReference type="Proteomes" id="UP000253529">
    <property type="component" value="Unassembled WGS sequence"/>
</dbReference>
<accession>A0A366FLV1</accession>
<comment type="subcellular location">
    <subcellularLocation>
        <location evidence="2">Cell membrane</location>
        <topology evidence="2">Single-pass membrane protein</topology>
    </subcellularLocation>
</comment>
<dbReference type="EC" id="3.6.1.26" evidence="6"/>
<dbReference type="RefSeq" id="WP_113888925.1">
    <property type="nucleotide sequence ID" value="NZ_QNRK01000008.1"/>
</dbReference>
<evidence type="ECO:0000256" key="6">
    <source>
        <dbReference type="ARBA" id="ARBA00012375"/>
    </source>
</evidence>
<organism evidence="20 21">
    <name type="scientific">Roseiarcus fermentans</name>
    <dbReference type="NCBI Taxonomy" id="1473586"/>
    <lineage>
        <taxon>Bacteria</taxon>
        <taxon>Pseudomonadati</taxon>
        <taxon>Pseudomonadota</taxon>
        <taxon>Alphaproteobacteria</taxon>
        <taxon>Hyphomicrobiales</taxon>
        <taxon>Roseiarcaceae</taxon>
        <taxon>Roseiarcus</taxon>
    </lineage>
</organism>
<protein>
    <recommendedName>
        <fullName evidence="7">CDP-diacylglycerol pyrophosphatase</fullName>
        <ecNumber evidence="6">3.6.1.26</ecNumber>
    </recommendedName>
    <alternativeName>
        <fullName evidence="17">CDP-diacylglycerol phosphatidylhydrolase</fullName>
    </alternativeName>
    <alternativeName>
        <fullName evidence="18">CDP-diglyceride hydrolase</fullName>
    </alternativeName>
</protein>
<dbReference type="InterPro" id="IPR036265">
    <property type="entry name" value="HIT-like_sf"/>
</dbReference>
<evidence type="ECO:0000256" key="13">
    <source>
        <dbReference type="ARBA" id="ARBA00023098"/>
    </source>
</evidence>
<keyword evidence="13" id="KW-0443">Lipid metabolism</keyword>
<comment type="pathway">
    <text evidence="4">Lipid metabolism.</text>
</comment>
<evidence type="ECO:0000256" key="18">
    <source>
        <dbReference type="ARBA" id="ARBA00032892"/>
    </source>
</evidence>
<keyword evidence="12" id="KW-1133">Transmembrane helix</keyword>
<name>A0A366FLV1_9HYPH</name>
<keyword evidence="21" id="KW-1185">Reference proteome</keyword>
<dbReference type="EMBL" id="QNRK01000008">
    <property type="protein sequence ID" value="RBP15632.1"/>
    <property type="molecule type" value="Genomic_DNA"/>
</dbReference>
<dbReference type="GO" id="GO:0008715">
    <property type="term" value="F:CDP-diacylglycerol diphosphatase activity"/>
    <property type="evidence" value="ECO:0007669"/>
    <property type="project" value="UniProtKB-EC"/>
</dbReference>
<proteinExistence type="inferred from homology"/>
<evidence type="ECO:0000256" key="2">
    <source>
        <dbReference type="ARBA" id="ARBA00004162"/>
    </source>
</evidence>
<keyword evidence="9" id="KW-0444">Lipid biosynthesis</keyword>
<evidence type="ECO:0000313" key="20">
    <source>
        <dbReference type="EMBL" id="RBP15632.1"/>
    </source>
</evidence>
<evidence type="ECO:0000256" key="12">
    <source>
        <dbReference type="ARBA" id="ARBA00022989"/>
    </source>
</evidence>
<evidence type="ECO:0000256" key="8">
    <source>
        <dbReference type="ARBA" id="ARBA00022475"/>
    </source>
</evidence>
<evidence type="ECO:0000256" key="3">
    <source>
        <dbReference type="ARBA" id="ARBA00004927"/>
    </source>
</evidence>
<dbReference type="OrthoDB" id="481399at2"/>
<dbReference type="InterPro" id="IPR003763">
    <property type="entry name" value="CDP-diacylglyc_Pase"/>
</dbReference>
<reference evidence="20 21" key="1">
    <citation type="submission" date="2018-06" db="EMBL/GenBank/DDBJ databases">
        <title>Genomic Encyclopedia of Type Strains, Phase IV (KMG-IV): sequencing the most valuable type-strain genomes for metagenomic binning, comparative biology and taxonomic classification.</title>
        <authorList>
            <person name="Goeker M."/>
        </authorList>
    </citation>
    <scope>NUCLEOTIDE SEQUENCE [LARGE SCALE GENOMIC DNA]</scope>
    <source>
        <strain evidence="20 21">DSM 24875</strain>
    </source>
</reference>
<dbReference type="SUPFAM" id="SSF54197">
    <property type="entry name" value="HIT-like"/>
    <property type="match status" value="1"/>
</dbReference>
<dbReference type="GO" id="GO:0005886">
    <property type="term" value="C:plasma membrane"/>
    <property type="evidence" value="ECO:0007669"/>
    <property type="project" value="UniProtKB-SubCell"/>
</dbReference>
<feature type="signal peptide" evidence="19">
    <location>
        <begin position="1"/>
        <end position="22"/>
    </location>
</feature>
<keyword evidence="19" id="KW-0732">Signal</keyword>
<evidence type="ECO:0000256" key="16">
    <source>
        <dbReference type="ARBA" id="ARBA00023264"/>
    </source>
</evidence>
<keyword evidence="14" id="KW-0472">Membrane</keyword>